<comment type="similarity">
    <text evidence="1">Belongs to the zinc-containing alcohol dehydrogenase family. Quinone oxidoreductase subfamily.</text>
</comment>
<dbReference type="InterPro" id="IPR044626">
    <property type="entry name" value="AOR-like"/>
</dbReference>
<dbReference type="GO" id="GO:0008270">
    <property type="term" value="F:zinc ion binding"/>
    <property type="evidence" value="ECO:0007669"/>
    <property type="project" value="InterPro"/>
</dbReference>
<evidence type="ECO:0000313" key="5">
    <source>
        <dbReference type="EMBL" id="RDX58148.1"/>
    </source>
</evidence>
<dbReference type="Pfam" id="PF13602">
    <property type="entry name" value="ADH_zinc_N_2"/>
    <property type="match status" value="1"/>
</dbReference>
<dbReference type="SUPFAM" id="SSF50129">
    <property type="entry name" value="GroES-like"/>
    <property type="match status" value="1"/>
</dbReference>
<protein>
    <submittedName>
        <fullName evidence="5">2-methylene-furan-3-one reductase</fullName>
    </submittedName>
</protein>
<dbReference type="InterPro" id="IPR020843">
    <property type="entry name" value="ER"/>
</dbReference>
<comment type="caution">
    <text evidence="5">The sequence shown here is derived from an EMBL/GenBank/DDBJ whole genome shotgun (WGS) entry which is preliminary data.</text>
</comment>
<dbReference type="CDD" id="cd05289">
    <property type="entry name" value="MDR_like_2"/>
    <property type="match status" value="1"/>
</dbReference>
<feature type="domain" description="Enoyl reductase (ER)" evidence="4">
    <location>
        <begin position="20"/>
        <end position="332"/>
    </location>
</feature>
<evidence type="ECO:0000313" key="6">
    <source>
        <dbReference type="Proteomes" id="UP000257109"/>
    </source>
</evidence>
<proteinExistence type="inferred from homology"/>
<dbReference type="SUPFAM" id="SSF51735">
    <property type="entry name" value="NAD(P)-binding Rossmann-fold domains"/>
    <property type="match status" value="1"/>
</dbReference>
<dbReference type="InterPro" id="IPR036291">
    <property type="entry name" value="NAD(P)-bd_dom_sf"/>
</dbReference>
<dbReference type="PANTHER" id="PTHR44573">
    <property type="entry name" value="NADPH-DEPENDENT ALKENAL/ONE OXIDOREDUCTASE, CHLOROPLASTIC"/>
    <property type="match status" value="1"/>
</dbReference>
<keyword evidence="6" id="KW-1185">Reference proteome</keyword>
<evidence type="ECO:0000256" key="3">
    <source>
        <dbReference type="ARBA" id="ARBA00023027"/>
    </source>
</evidence>
<evidence type="ECO:0000256" key="1">
    <source>
        <dbReference type="ARBA" id="ARBA00010371"/>
    </source>
</evidence>
<feature type="non-terminal residue" evidence="5">
    <location>
        <position position="1"/>
    </location>
</feature>
<evidence type="ECO:0000259" key="4">
    <source>
        <dbReference type="SMART" id="SM00829"/>
    </source>
</evidence>
<accession>A0A371E074</accession>
<dbReference type="Gene3D" id="3.40.50.720">
    <property type="entry name" value="NAD(P)-binding Rossmann-like Domain"/>
    <property type="match status" value="1"/>
</dbReference>
<dbReference type="EMBL" id="QJKJ01017784">
    <property type="protein sequence ID" value="RDX58148.1"/>
    <property type="molecule type" value="Genomic_DNA"/>
</dbReference>
<dbReference type="InterPro" id="IPR011032">
    <property type="entry name" value="GroES-like_sf"/>
</dbReference>
<dbReference type="SMART" id="SM00829">
    <property type="entry name" value="PKS_ER"/>
    <property type="match status" value="1"/>
</dbReference>
<reference evidence="5" key="1">
    <citation type="submission" date="2018-05" db="EMBL/GenBank/DDBJ databases">
        <title>Draft genome of Mucuna pruriens seed.</title>
        <authorList>
            <person name="Nnadi N.E."/>
            <person name="Vos R."/>
            <person name="Hasami M.H."/>
            <person name="Devisetty U.K."/>
            <person name="Aguiy J.C."/>
        </authorList>
    </citation>
    <scope>NUCLEOTIDE SEQUENCE [LARGE SCALE GENOMIC DNA]</scope>
    <source>
        <strain evidence="5">JCA_2017</strain>
    </source>
</reference>
<dbReference type="Proteomes" id="UP000257109">
    <property type="component" value="Unassembled WGS sequence"/>
</dbReference>
<evidence type="ECO:0000256" key="2">
    <source>
        <dbReference type="ARBA" id="ARBA00023002"/>
    </source>
</evidence>
<dbReference type="GO" id="GO:0016628">
    <property type="term" value="F:oxidoreductase activity, acting on the CH-CH group of donors, NAD or NADP as acceptor"/>
    <property type="evidence" value="ECO:0007669"/>
    <property type="project" value="InterPro"/>
</dbReference>
<keyword evidence="3" id="KW-0520">NAD</keyword>
<name>A0A371E074_MUCPR</name>
<dbReference type="PANTHER" id="PTHR44573:SF5">
    <property type="entry name" value="2-METHYLENE-FURAN-3-ONE REDUCTASE-RELATED"/>
    <property type="match status" value="1"/>
</dbReference>
<dbReference type="STRING" id="157652.A0A371E074"/>
<dbReference type="Pfam" id="PF08240">
    <property type="entry name" value="ADH_N"/>
    <property type="match status" value="1"/>
</dbReference>
<dbReference type="AlphaFoldDB" id="A0A371E074"/>
<dbReference type="Gene3D" id="3.90.180.10">
    <property type="entry name" value="Medium-chain alcohol dehydrogenases, catalytic domain"/>
    <property type="match status" value="1"/>
</dbReference>
<gene>
    <name evidence="5" type="primary">EO</name>
    <name evidence="5" type="ORF">CR513_62558</name>
</gene>
<sequence>MASISSIPSHIKAWVYSEYGNIEEILKFDSNVAIPDIKEDEVLIKVVAAALNPVDYKRALGYFENTDSPLPTAPGYDVAGVVVKVGSQVRKFQIGDEVYGDINEYAVNNPKSIGSLAEYIAAEEKVLAHKPSNLSFIEAASLPLAIITAYQGLERLQFSADKSILVLGGAGGVGTLVIQLAKHVFGASKVAATASTAKLDFLRNLGADLPIDYTKENFEDLAEKFDVVYDTSSNKNILKIKRWLIPKTGQSEKALKAIKEGGKVVTIAPPATPPAIPFFLTSDGAVLEKLQPHLESGKVKPVLDPKSPFPFSQTVEAFAYLKTNRAIGKVVIHPIP</sequence>
<dbReference type="InterPro" id="IPR013154">
    <property type="entry name" value="ADH-like_N"/>
</dbReference>
<keyword evidence="2" id="KW-0560">Oxidoreductase</keyword>
<dbReference type="InterPro" id="IPR002364">
    <property type="entry name" value="Quin_OxRdtase/zeta-crystal_CS"/>
</dbReference>
<dbReference type="PROSITE" id="PS01162">
    <property type="entry name" value="QOR_ZETA_CRYSTAL"/>
    <property type="match status" value="1"/>
</dbReference>
<organism evidence="5 6">
    <name type="scientific">Mucuna pruriens</name>
    <name type="common">Velvet bean</name>
    <name type="synonym">Dolichos pruriens</name>
    <dbReference type="NCBI Taxonomy" id="157652"/>
    <lineage>
        <taxon>Eukaryota</taxon>
        <taxon>Viridiplantae</taxon>
        <taxon>Streptophyta</taxon>
        <taxon>Embryophyta</taxon>
        <taxon>Tracheophyta</taxon>
        <taxon>Spermatophyta</taxon>
        <taxon>Magnoliopsida</taxon>
        <taxon>eudicotyledons</taxon>
        <taxon>Gunneridae</taxon>
        <taxon>Pentapetalae</taxon>
        <taxon>rosids</taxon>
        <taxon>fabids</taxon>
        <taxon>Fabales</taxon>
        <taxon>Fabaceae</taxon>
        <taxon>Papilionoideae</taxon>
        <taxon>50 kb inversion clade</taxon>
        <taxon>NPAAA clade</taxon>
        <taxon>indigoferoid/millettioid clade</taxon>
        <taxon>Phaseoleae</taxon>
        <taxon>Mucuna</taxon>
    </lineage>
</organism>
<dbReference type="OrthoDB" id="48317at2759"/>